<dbReference type="CDD" id="cd07187">
    <property type="entry name" value="YvcK_like"/>
    <property type="match status" value="1"/>
</dbReference>
<evidence type="ECO:0000256" key="1">
    <source>
        <dbReference type="ARBA" id="ARBA00022490"/>
    </source>
</evidence>
<dbReference type="Proteomes" id="UP000295632">
    <property type="component" value="Unassembled WGS sequence"/>
</dbReference>
<sequence length="329" mass="35336">MNTETRLPRVVAIGGGTGLSVLLRGLKVFPVDLTAVVTVADDGGSSGALRHELNIPPPGDIRNVIAAMSEVEPLIEGLFQHRFQGSSLSGHALGNLLLAAMTSLTGDFTTAIAEMSKVLKVKGKILPACNESVALKAMMEDGSMVEGESAIAREGKRIHRLFYDRQDVQPLPDTLQAIEEADLIVIGPGSLYTSIMPNLIVPGVSEAIEKASAQKVYVCNVMTQFGETTGYTASDHLRAIVNHMNNNSINTIIVNEEMVPAVSLQKYAEEDAVPVMFDEALLTSMGVQLIKGNFIDITSGMVRHDTTQIAGILYDLASKGAKEQYQRQN</sequence>
<dbReference type="PANTHER" id="PTHR30135">
    <property type="entry name" value="UNCHARACTERIZED PROTEIN YVCK-RELATED"/>
    <property type="match status" value="1"/>
</dbReference>
<dbReference type="InterPro" id="IPR038136">
    <property type="entry name" value="CofD-like_dom_sf"/>
</dbReference>
<evidence type="ECO:0000256" key="2">
    <source>
        <dbReference type="HAMAP-Rule" id="MF_00973"/>
    </source>
</evidence>
<dbReference type="Gene3D" id="3.40.50.10680">
    <property type="entry name" value="CofD-like domains"/>
    <property type="match status" value="1"/>
</dbReference>
<protein>
    <recommendedName>
        <fullName evidence="2">Gluconeogenesis factor</fullName>
    </recommendedName>
</protein>
<dbReference type="InterPro" id="IPR002882">
    <property type="entry name" value="CofD"/>
</dbReference>
<dbReference type="Pfam" id="PF01933">
    <property type="entry name" value="CofD"/>
    <property type="match status" value="1"/>
</dbReference>
<proteinExistence type="inferred from homology"/>
<name>A0A4R6TTI4_9BACI</name>
<accession>A0A4R6TTI4</accession>
<comment type="similarity">
    <text evidence="2">Belongs to the gluconeogenesis factor family.</text>
</comment>
<dbReference type="SUPFAM" id="SSF142338">
    <property type="entry name" value="CofD-like"/>
    <property type="match status" value="1"/>
</dbReference>
<comment type="subcellular location">
    <subcellularLocation>
        <location evidence="2">Cytoplasm</location>
    </subcellularLocation>
</comment>
<organism evidence="3 4">
    <name type="scientific">Aureibacillus halotolerans</name>
    <dbReference type="NCBI Taxonomy" id="1508390"/>
    <lineage>
        <taxon>Bacteria</taxon>
        <taxon>Bacillati</taxon>
        <taxon>Bacillota</taxon>
        <taxon>Bacilli</taxon>
        <taxon>Bacillales</taxon>
        <taxon>Bacillaceae</taxon>
        <taxon>Aureibacillus</taxon>
    </lineage>
</organism>
<dbReference type="GO" id="GO:0005737">
    <property type="term" value="C:cytoplasm"/>
    <property type="evidence" value="ECO:0007669"/>
    <property type="project" value="UniProtKB-SubCell"/>
</dbReference>
<evidence type="ECO:0000313" key="4">
    <source>
        <dbReference type="Proteomes" id="UP000295632"/>
    </source>
</evidence>
<keyword evidence="1 2" id="KW-0963">Cytoplasm</keyword>
<dbReference type="GO" id="GO:0008360">
    <property type="term" value="P:regulation of cell shape"/>
    <property type="evidence" value="ECO:0007669"/>
    <property type="project" value="UniProtKB-UniRule"/>
</dbReference>
<dbReference type="AlphaFoldDB" id="A0A4R6TTI4"/>
<gene>
    <name evidence="3" type="ORF">EV213_11573</name>
</gene>
<dbReference type="GO" id="GO:0043743">
    <property type="term" value="F:LPPG:FO 2-phospho-L-lactate transferase activity"/>
    <property type="evidence" value="ECO:0007669"/>
    <property type="project" value="InterPro"/>
</dbReference>
<dbReference type="NCBIfam" id="TIGR01826">
    <property type="entry name" value="CofD_related"/>
    <property type="match status" value="1"/>
</dbReference>
<comment type="caution">
    <text evidence="3">The sequence shown here is derived from an EMBL/GenBank/DDBJ whole genome shotgun (WGS) entry which is preliminary data.</text>
</comment>
<keyword evidence="4" id="KW-1185">Reference proteome</keyword>
<comment type="function">
    <text evidence="2">Required for morphogenesis under gluconeogenic growth conditions.</text>
</comment>
<dbReference type="EMBL" id="SNYJ01000015">
    <property type="protein sequence ID" value="TDQ36980.1"/>
    <property type="molecule type" value="Genomic_DNA"/>
</dbReference>
<dbReference type="PANTHER" id="PTHR30135:SF3">
    <property type="entry name" value="GLUCONEOGENESIS FACTOR-RELATED"/>
    <property type="match status" value="1"/>
</dbReference>
<dbReference type="RefSeq" id="WP_133581481.1">
    <property type="nucleotide sequence ID" value="NZ_SNYJ01000015.1"/>
</dbReference>
<reference evidence="3 4" key="1">
    <citation type="submission" date="2019-03" db="EMBL/GenBank/DDBJ databases">
        <title>Genomic Encyclopedia of Type Strains, Phase IV (KMG-IV): sequencing the most valuable type-strain genomes for metagenomic binning, comparative biology and taxonomic classification.</title>
        <authorList>
            <person name="Goeker M."/>
        </authorList>
    </citation>
    <scope>NUCLEOTIDE SEQUENCE [LARGE SCALE GENOMIC DNA]</scope>
    <source>
        <strain evidence="3 4">DSM 28697</strain>
    </source>
</reference>
<dbReference type="InterPro" id="IPR010119">
    <property type="entry name" value="Gluconeogen_factor"/>
</dbReference>
<dbReference type="HAMAP" id="MF_00973">
    <property type="entry name" value="Gluconeogen_factor"/>
    <property type="match status" value="1"/>
</dbReference>
<dbReference type="OrthoDB" id="9783842at2"/>
<evidence type="ECO:0000313" key="3">
    <source>
        <dbReference type="EMBL" id="TDQ36980.1"/>
    </source>
</evidence>